<dbReference type="Proteomes" id="UP000694888">
    <property type="component" value="Unplaced"/>
</dbReference>
<evidence type="ECO:0000256" key="3">
    <source>
        <dbReference type="ARBA" id="ARBA00023315"/>
    </source>
</evidence>
<evidence type="ECO:0000256" key="2">
    <source>
        <dbReference type="ARBA" id="ARBA00022679"/>
    </source>
</evidence>
<keyword evidence="5" id="KW-1185">Reference proteome</keyword>
<dbReference type="InterPro" id="IPR000542">
    <property type="entry name" value="Carn_acyl_trans"/>
</dbReference>
<dbReference type="InterPro" id="IPR042231">
    <property type="entry name" value="Cho/carn_acyl_trans_2"/>
</dbReference>
<dbReference type="Gene3D" id="3.30.559.10">
    <property type="entry name" value="Chloramphenicol acetyltransferase-like domain"/>
    <property type="match status" value="1"/>
</dbReference>
<keyword evidence="2" id="KW-0808">Transferase</keyword>
<dbReference type="SUPFAM" id="SSF52777">
    <property type="entry name" value="CoA-dependent acyltransferases"/>
    <property type="match status" value="2"/>
</dbReference>
<dbReference type="PANTHER" id="PTHR22589:SF67">
    <property type="entry name" value="PEROXISOMAL CARNITINE O-OCTANOYLTRANSFERASE"/>
    <property type="match status" value="1"/>
</dbReference>
<proteinExistence type="inferred from homology"/>
<accession>A0ABM0ZXD3</accession>
<dbReference type="RefSeq" id="XP_012936453.1">
    <property type="nucleotide sequence ID" value="XM_013080999.2"/>
</dbReference>
<evidence type="ECO:0000313" key="6">
    <source>
        <dbReference type="RefSeq" id="XP_012936453.1"/>
    </source>
</evidence>
<protein>
    <submittedName>
        <fullName evidence="6">Peroxisomal carnitine O-octanoyltransferase isoform X1</fullName>
    </submittedName>
</protein>
<name>A0ABM0ZXD3_APLCA</name>
<dbReference type="InterPro" id="IPR023213">
    <property type="entry name" value="CAT-like_dom_sf"/>
</dbReference>
<reference evidence="6" key="1">
    <citation type="submission" date="2025-08" db="UniProtKB">
        <authorList>
            <consortium name="RefSeq"/>
        </authorList>
    </citation>
    <scope>IDENTIFICATION</scope>
</reference>
<comment type="similarity">
    <text evidence="1">Belongs to the carnitine/choline acetyltransferase family.</text>
</comment>
<evidence type="ECO:0000256" key="1">
    <source>
        <dbReference type="ARBA" id="ARBA00005232"/>
    </source>
</evidence>
<organism evidence="5 6">
    <name type="scientific">Aplysia californica</name>
    <name type="common">California sea hare</name>
    <dbReference type="NCBI Taxonomy" id="6500"/>
    <lineage>
        <taxon>Eukaryota</taxon>
        <taxon>Metazoa</taxon>
        <taxon>Spiralia</taxon>
        <taxon>Lophotrochozoa</taxon>
        <taxon>Mollusca</taxon>
        <taxon>Gastropoda</taxon>
        <taxon>Heterobranchia</taxon>
        <taxon>Euthyneura</taxon>
        <taxon>Tectipleura</taxon>
        <taxon>Aplysiida</taxon>
        <taxon>Aplysioidea</taxon>
        <taxon>Aplysiidae</taxon>
        <taxon>Aplysia</taxon>
    </lineage>
</organism>
<dbReference type="Pfam" id="PF00755">
    <property type="entry name" value="Carn_acyltransf"/>
    <property type="match status" value="1"/>
</dbReference>
<feature type="domain" description="Choline/carnitine acyltransferase" evidence="4">
    <location>
        <begin position="60"/>
        <end position="638"/>
    </location>
</feature>
<keyword evidence="3" id="KW-0012">Acyltransferase</keyword>
<dbReference type="InterPro" id="IPR039551">
    <property type="entry name" value="Cho/carn_acyl_trans"/>
</dbReference>
<dbReference type="PANTHER" id="PTHR22589">
    <property type="entry name" value="CARNITINE O-ACYLTRANSFERASE"/>
    <property type="match status" value="1"/>
</dbReference>
<evidence type="ECO:0000259" key="4">
    <source>
        <dbReference type="Pfam" id="PF00755"/>
    </source>
</evidence>
<evidence type="ECO:0000313" key="5">
    <source>
        <dbReference type="Proteomes" id="UP000694888"/>
    </source>
</evidence>
<dbReference type="Gene3D" id="3.30.559.70">
    <property type="entry name" value="Choline/Carnitine o-acyltransferase, domain 2"/>
    <property type="match status" value="1"/>
</dbReference>
<dbReference type="GeneID" id="101847483"/>
<sequence>MMKSLRFTRMLLDARRGLVKIKKVQRNFVAPSLLKMKSVEDTITSKTEKTFQYDKDLLTLPVPELEKTAKKYLESVRNHVSDEEYKSTEFLVQQFVSGEGKYLQQKLVEKAKVERNWLAKWWEDVAYLEARIPAPYMNMAGPSPYSEDIWPAKMGTQVQRAALVLHYILQIWQHIRRQTYKPMKDGKGRPLDMYQFRRVFNTCTIPGAHRDDLKEYFQTDEEGSCPDHVIAMCKGHPFVVHTLDESGEILTAPELQTQFQRVVDRCKTLEPAQGVQYLTSEERTRWATARNELIALNPHNFEVLEKIQSSIMCFWFESGPGGDPTGQMDEITALTNKALLGFGENRWLDKSLSSGIYEDGLFVSNGDHTPAEGMLMVYVTDFVHKKLHEVGARWQGTTQQRSLPEPELLKFVLDENLKGKIEVAKANYAALRKESTALIWQYTTYGKNYCKGKRFHPDAVCQMAFHYGYYLLYGKMAPAYETAPTKQFYRGRTETLRSCTDAVKLWCEAMVDPSIQVSQKLKLFANAVAKHNYEMAEACEGRGIDRHMLGLYLVAREEGRDIPMIFMDPSFAKSGGGGNYVLSTSCIGYTSVLGGVLPMCKDGYGVFYRINDNRLTFYITTWNADEETDNKKFGHSLTKALDQIKALVDQGTASSTARL</sequence>
<gene>
    <name evidence="6" type="primary">LOC101847483</name>
</gene>